<dbReference type="Gene3D" id="3.40.50.360">
    <property type="match status" value="1"/>
</dbReference>
<dbReference type="RefSeq" id="WP_274052225.1">
    <property type="nucleotide sequence ID" value="NZ_CP059693.1"/>
</dbReference>
<name>A0ABY7VEM2_9GAMM</name>
<keyword evidence="6" id="KW-1185">Reference proteome</keyword>
<organism evidence="5 6">
    <name type="scientific">Thalassomonas haliotis</name>
    <dbReference type="NCBI Taxonomy" id="485448"/>
    <lineage>
        <taxon>Bacteria</taxon>
        <taxon>Pseudomonadati</taxon>
        <taxon>Pseudomonadota</taxon>
        <taxon>Gammaproteobacteria</taxon>
        <taxon>Alteromonadales</taxon>
        <taxon>Colwelliaceae</taxon>
        <taxon>Thalassomonas</taxon>
    </lineage>
</organism>
<keyword evidence="3" id="KW-0249">Electron transport</keyword>
<dbReference type="Proteomes" id="UP001215231">
    <property type="component" value="Chromosome"/>
</dbReference>
<evidence type="ECO:0000313" key="6">
    <source>
        <dbReference type="Proteomes" id="UP001215231"/>
    </source>
</evidence>
<feature type="domain" description="Flavodoxin-like" evidence="4">
    <location>
        <begin position="5"/>
        <end position="146"/>
    </location>
</feature>
<keyword evidence="2" id="KW-0288">FMN</keyword>
<dbReference type="PANTHER" id="PTHR19384:SF84">
    <property type="entry name" value="METHIONINE SYNTHASE REDUCTASE"/>
    <property type="match status" value="1"/>
</dbReference>
<dbReference type="PANTHER" id="PTHR19384">
    <property type="entry name" value="NITRIC OXIDE SYNTHASE-RELATED"/>
    <property type="match status" value="1"/>
</dbReference>
<dbReference type="InterPro" id="IPR001094">
    <property type="entry name" value="Flavdoxin-like"/>
</dbReference>
<evidence type="ECO:0000256" key="1">
    <source>
        <dbReference type="ARBA" id="ARBA00022630"/>
    </source>
</evidence>
<evidence type="ECO:0000256" key="2">
    <source>
        <dbReference type="ARBA" id="ARBA00022643"/>
    </source>
</evidence>
<dbReference type="PROSITE" id="PS50902">
    <property type="entry name" value="FLAVODOXIN_LIKE"/>
    <property type="match status" value="1"/>
</dbReference>
<dbReference type="InterPro" id="IPR029039">
    <property type="entry name" value="Flavoprotein-like_sf"/>
</dbReference>
<keyword evidence="1" id="KW-0285">Flavoprotein</keyword>
<evidence type="ECO:0000259" key="4">
    <source>
        <dbReference type="PROSITE" id="PS50902"/>
    </source>
</evidence>
<dbReference type="Pfam" id="PF00258">
    <property type="entry name" value="Flavodoxin_1"/>
    <property type="match status" value="1"/>
</dbReference>
<proteinExistence type="predicted"/>
<dbReference type="EMBL" id="CP059693">
    <property type="protein sequence ID" value="WDE11998.1"/>
    <property type="molecule type" value="Genomic_DNA"/>
</dbReference>
<sequence length="151" mass="16512">MLKPIYIVFGSTDGGAENVAECLQAQLEIDGKEARLLDRNSWHELTTGPAVCLAVVATTGAGDFPKNILPLFKQLSMQDTMYDHLSYAVLAMGDTCFGDTFCMAGKKMDDLLANLNARPLMPLTTIDASEVQNPMELAEPWLDMVCEHIEA</sequence>
<reference evidence="5 6" key="1">
    <citation type="journal article" date="2022" name="Mar. Drugs">
        <title>Bioassay-Guided Fractionation Leads to the Detection of Cholic Acid Generated by the Rare Thalassomonas sp.</title>
        <authorList>
            <person name="Pheiffer F."/>
            <person name="Schneider Y.K."/>
            <person name="Hansen E.H."/>
            <person name="Andersen J.H."/>
            <person name="Isaksson J."/>
            <person name="Busche T."/>
            <person name="R C."/>
            <person name="Kalinowski J."/>
            <person name="Zyl L.V."/>
            <person name="Trindade M."/>
        </authorList>
    </citation>
    <scope>NUCLEOTIDE SEQUENCE [LARGE SCALE GENOMIC DNA]</scope>
    <source>
        <strain evidence="5 6">A5K-61T</strain>
    </source>
</reference>
<accession>A0ABY7VEM2</accession>
<gene>
    <name evidence="5" type="ORF">H3N35_00450</name>
</gene>
<keyword evidence="3" id="KW-0813">Transport</keyword>
<evidence type="ECO:0000256" key="3">
    <source>
        <dbReference type="ARBA" id="ARBA00022982"/>
    </source>
</evidence>
<dbReference type="SUPFAM" id="SSF52218">
    <property type="entry name" value="Flavoproteins"/>
    <property type="match status" value="1"/>
</dbReference>
<dbReference type="PRINTS" id="PR00369">
    <property type="entry name" value="FLAVODOXIN"/>
</dbReference>
<dbReference type="InterPro" id="IPR008254">
    <property type="entry name" value="Flavodoxin/NO_synth"/>
</dbReference>
<protein>
    <submittedName>
        <fullName evidence="5">Flavodoxin domain-containing protein</fullName>
    </submittedName>
</protein>
<evidence type="ECO:0000313" key="5">
    <source>
        <dbReference type="EMBL" id="WDE11998.1"/>
    </source>
</evidence>